<evidence type="ECO:0000313" key="1">
    <source>
        <dbReference type="EMBL" id="KZP22394.1"/>
    </source>
</evidence>
<gene>
    <name evidence="1" type="ORF">FIBSPDRAFT_890501</name>
</gene>
<proteinExistence type="predicted"/>
<keyword evidence="2" id="KW-1185">Reference proteome</keyword>
<evidence type="ECO:0000313" key="2">
    <source>
        <dbReference type="Proteomes" id="UP000076532"/>
    </source>
</evidence>
<organism evidence="1 2">
    <name type="scientific">Athelia psychrophila</name>
    <dbReference type="NCBI Taxonomy" id="1759441"/>
    <lineage>
        <taxon>Eukaryota</taxon>
        <taxon>Fungi</taxon>
        <taxon>Dikarya</taxon>
        <taxon>Basidiomycota</taxon>
        <taxon>Agaricomycotina</taxon>
        <taxon>Agaricomycetes</taxon>
        <taxon>Agaricomycetidae</taxon>
        <taxon>Atheliales</taxon>
        <taxon>Atheliaceae</taxon>
        <taxon>Athelia</taxon>
    </lineage>
</organism>
<name>A0A166KYW4_9AGAM</name>
<reference evidence="1 2" key="1">
    <citation type="journal article" date="2016" name="Mol. Biol. Evol.">
        <title>Comparative Genomics of Early-Diverging Mushroom-Forming Fungi Provides Insights into the Origins of Lignocellulose Decay Capabilities.</title>
        <authorList>
            <person name="Nagy L.G."/>
            <person name="Riley R."/>
            <person name="Tritt A."/>
            <person name="Adam C."/>
            <person name="Daum C."/>
            <person name="Floudas D."/>
            <person name="Sun H."/>
            <person name="Yadav J.S."/>
            <person name="Pangilinan J."/>
            <person name="Larsson K.H."/>
            <person name="Matsuura K."/>
            <person name="Barry K."/>
            <person name="Labutti K."/>
            <person name="Kuo R."/>
            <person name="Ohm R.A."/>
            <person name="Bhattacharya S.S."/>
            <person name="Shirouzu T."/>
            <person name="Yoshinaga Y."/>
            <person name="Martin F.M."/>
            <person name="Grigoriev I.V."/>
            <person name="Hibbett D.S."/>
        </authorList>
    </citation>
    <scope>NUCLEOTIDE SEQUENCE [LARGE SCALE GENOMIC DNA]</scope>
    <source>
        <strain evidence="1 2">CBS 109695</strain>
    </source>
</reference>
<dbReference type="AlphaFoldDB" id="A0A166KYW4"/>
<dbReference type="EMBL" id="KV417540">
    <property type="protein sequence ID" value="KZP22394.1"/>
    <property type="molecule type" value="Genomic_DNA"/>
</dbReference>
<dbReference type="Proteomes" id="UP000076532">
    <property type="component" value="Unassembled WGS sequence"/>
</dbReference>
<protein>
    <submittedName>
        <fullName evidence="1">Uncharacterized protein</fullName>
    </submittedName>
</protein>
<accession>A0A166KYW4</accession>
<sequence>MCNTREFGEYHHSVNEMFTANQHGLLIVHARCIKEELARNTEGQIMLFTEGVRANMEDMLCVYNTWGGWQGVGDQVQGGATVVESGGGNDAVGCFQPGPPQTITQPPADLYVGGGNGATGFFQQGPPPITQTPADLYAGGKNGAASFIQQGPPQSITQLPADLYAGGTGDDHPQDYDIPFAQEVTHKPFQRDQPARFKLPD</sequence>